<dbReference type="InterPro" id="IPR029016">
    <property type="entry name" value="GAF-like_dom_sf"/>
</dbReference>
<gene>
    <name evidence="2" type="ORF">ABR189_13800</name>
</gene>
<protein>
    <submittedName>
        <fullName evidence="2">GAF domain-containing protein</fullName>
    </submittedName>
</protein>
<comment type="caution">
    <text evidence="2">The sequence shown here is derived from an EMBL/GenBank/DDBJ whole genome shotgun (WGS) entry which is preliminary data.</text>
</comment>
<dbReference type="RefSeq" id="WP_354661100.1">
    <property type="nucleotide sequence ID" value="NZ_JBEXAC010000002.1"/>
</dbReference>
<name>A0ABV2T750_9BACT</name>
<dbReference type="InterPro" id="IPR003018">
    <property type="entry name" value="GAF"/>
</dbReference>
<accession>A0ABV2T750</accession>
<organism evidence="2 3">
    <name type="scientific">Chitinophaga defluvii</name>
    <dbReference type="NCBI Taxonomy" id="3163343"/>
    <lineage>
        <taxon>Bacteria</taxon>
        <taxon>Pseudomonadati</taxon>
        <taxon>Bacteroidota</taxon>
        <taxon>Chitinophagia</taxon>
        <taxon>Chitinophagales</taxon>
        <taxon>Chitinophagaceae</taxon>
        <taxon>Chitinophaga</taxon>
    </lineage>
</organism>
<dbReference type="EMBL" id="JBEXAC010000002">
    <property type="protein sequence ID" value="MET6998455.1"/>
    <property type="molecule type" value="Genomic_DNA"/>
</dbReference>
<sequence>MKALCAKQGVNSIEPLLESHLSFGPFIESLKERAESTTDIRATFYKYIIEKFEANPATMQPIACTEDLSKYQEYLDLVIAAIFPVTSDPEKDIYGLGVPARLELFYYSDRLKQLFAKGTDQLLVATPEETSLEKVKHDKLTRLYKLIIEKVYNFPVTYLNDIIHPVDIPESGLKKYIKLNIDTRFVDIKLNGELPPFDYAEFCARQLPVEVLMDVLPLSLFRLEGFVIWTVEDVTQEEVLNHMKDLVLNMDQDNEGGSYELLDTIFPTLLDKRGTTAHLVPFPKINGTSVLEEQFCYTDTILGIMGNRKQQRLLFQQLLDYATQHPHPLVVPDVNETTIQSYPFLKHLPHKGIRSFILCPILHQHELLGVLELASPKENDFTQETISRLQAAYPLLVLLLNRSIALLNGRINRVIKEQFTALQPSVEWKFTDAAWQYLSTPEHERKDIGNITFDEVYPLYGAIDIRNSSIQQGNAIREDLLEQLQLVKKTLDQVSKAIHLPLLEELQYKNDSLLNAISTNLQAGEDLKVNEFVDYEIAPVLQHLYESNASLKPVLNQYFSRVDKTEGHVYNHRREYEESLAKVNNVISQYLEKERHSIQQSFPCYFEKYRTDGIEYTIYIGQSIAYEKKFDLLYLRNLRLWQLTSMAQIARITHQLAPELKVPLKTTQLLLMHSSPITISFRNDERRFDVEGAYNIRYEIIKKRIDKVHIKGSSERLTQPGTIAIVFSYGREMEEYRKYIAFLQDKKILKPGLEILDLEELQGVSGLKALRVHVNLEEAVVPAVEGVRIAK</sequence>
<dbReference type="Proteomes" id="UP001549749">
    <property type="component" value="Unassembled WGS sequence"/>
</dbReference>
<dbReference type="Pfam" id="PF01590">
    <property type="entry name" value="GAF"/>
    <property type="match status" value="1"/>
</dbReference>
<evidence type="ECO:0000259" key="1">
    <source>
        <dbReference type="Pfam" id="PF01590"/>
    </source>
</evidence>
<dbReference type="SUPFAM" id="SSF55781">
    <property type="entry name" value="GAF domain-like"/>
    <property type="match status" value="1"/>
</dbReference>
<proteinExistence type="predicted"/>
<evidence type="ECO:0000313" key="3">
    <source>
        <dbReference type="Proteomes" id="UP001549749"/>
    </source>
</evidence>
<reference evidence="2 3" key="1">
    <citation type="submission" date="2024-06" db="EMBL/GenBank/DDBJ databases">
        <title>Chitinophaga defluvii sp. nov., isolated from municipal sewage.</title>
        <authorList>
            <person name="Zhang L."/>
        </authorList>
    </citation>
    <scope>NUCLEOTIDE SEQUENCE [LARGE SCALE GENOMIC DNA]</scope>
    <source>
        <strain evidence="2 3">H8</strain>
    </source>
</reference>
<keyword evidence="3" id="KW-1185">Reference proteome</keyword>
<feature type="domain" description="GAF" evidence="1">
    <location>
        <begin position="318"/>
        <end position="391"/>
    </location>
</feature>
<evidence type="ECO:0000313" key="2">
    <source>
        <dbReference type="EMBL" id="MET6998455.1"/>
    </source>
</evidence>
<dbReference type="Gene3D" id="3.30.450.40">
    <property type="match status" value="1"/>
</dbReference>